<feature type="region of interest" description="Disordered" evidence="1">
    <location>
        <begin position="30"/>
        <end position="58"/>
    </location>
</feature>
<evidence type="ECO:0000256" key="1">
    <source>
        <dbReference type="SAM" id="MobiDB-lite"/>
    </source>
</evidence>
<evidence type="ECO:0000313" key="3">
    <source>
        <dbReference type="Proteomes" id="UP000187406"/>
    </source>
</evidence>
<dbReference type="OrthoDB" id="1745046at2759"/>
<organism evidence="2 3">
    <name type="scientific">Cephalotus follicularis</name>
    <name type="common">Albany pitcher plant</name>
    <dbReference type="NCBI Taxonomy" id="3775"/>
    <lineage>
        <taxon>Eukaryota</taxon>
        <taxon>Viridiplantae</taxon>
        <taxon>Streptophyta</taxon>
        <taxon>Embryophyta</taxon>
        <taxon>Tracheophyta</taxon>
        <taxon>Spermatophyta</taxon>
        <taxon>Magnoliopsida</taxon>
        <taxon>eudicotyledons</taxon>
        <taxon>Gunneridae</taxon>
        <taxon>Pentapetalae</taxon>
        <taxon>rosids</taxon>
        <taxon>fabids</taxon>
        <taxon>Oxalidales</taxon>
        <taxon>Cephalotaceae</taxon>
        <taxon>Cephalotus</taxon>
    </lineage>
</organism>
<accession>A0A1Q3D4G7</accession>
<dbReference type="FunCoup" id="A0A1Q3D4G7">
    <property type="interactions" value="1"/>
</dbReference>
<dbReference type="AlphaFoldDB" id="A0A1Q3D4G7"/>
<proteinExistence type="predicted"/>
<keyword evidence="3" id="KW-1185">Reference proteome</keyword>
<dbReference type="PANTHER" id="PTHR33871">
    <property type="entry name" value="OS05G0503100 PROTEIN-RELATED"/>
    <property type="match status" value="1"/>
</dbReference>
<comment type="caution">
    <text evidence="2">The sequence shown here is derived from an EMBL/GenBank/DDBJ whole genome shotgun (WGS) entry which is preliminary data.</text>
</comment>
<name>A0A1Q3D4G7_CEPFO</name>
<dbReference type="Proteomes" id="UP000187406">
    <property type="component" value="Unassembled WGS sequence"/>
</dbReference>
<protein>
    <submittedName>
        <fullName evidence="2">Uncharacterized protein</fullName>
    </submittedName>
</protein>
<reference evidence="3" key="1">
    <citation type="submission" date="2016-04" db="EMBL/GenBank/DDBJ databases">
        <title>Cephalotus genome sequencing.</title>
        <authorList>
            <person name="Fukushima K."/>
            <person name="Hasebe M."/>
            <person name="Fang X."/>
        </authorList>
    </citation>
    <scope>NUCLEOTIDE SEQUENCE [LARGE SCALE GENOMIC DNA]</scope>
    <source>
        <strain evidence="3">cv. St1</strain>
    </source>
</reference>
<feature type="region of interest" description="Disordered" evidence="1">
    <location>
        <begin position="142"/>
        <end position="169"/>
    </location>
</feature>
<sequence>MGSCFSTCKPKKHFVAECNHGIQDKLVISQAPKTPKTPSPQSNKISPSPPSPTHSNSSISFFTNTTGNIINTCSSFSSASSVSSSKDRSFSNEFLWSCVKENPHIVHINSIKEFSLPIAATKTHAQKLDLPAKRYVAPQKLSIKQSLHGTTPQKRVRPSSPSTVTRQMSFRKEPDWLNSSYSLPSRTLRSPSPSRRFDAGNTRVLLTNTLNEICSKSLVGPKISAINSVSSCIRKENPRRISDSSCLLRPCMNREACVNRIGSKIDEVAVTEALSHRDRESFPFEDIDNPFISLDCFIFL</sequence>
<gene>
    <name evidence="2" type="ORF">CFOL_v3_30778</name>
</gene>
<dbReference type="EMBL" id="BDDD01004278">
    <property type="protein sequence ID" value="GAV87352.1"/>
    <property type="molecule type" value="Genomic_DNA"/>
</dbReference>
<dbReference type="InParanoid" id="A0A1Q3D4G7"/>
<evidence type="ECO:0000313" key="2">
    <source>
        <dbReference type="EMBL" id="GAV87352.1"/>
    </source>
</evidence>
<dbReference type="PANTHER" id="PTHR33871:SF18">
    <property type="entry name" value="F24J8.12 PROTEIN"/>
    <property type="match status" value="1"/>
</dbReference>
<feature type="compositionally biased region" description="Polar residues" evidence="1">
    <location>
        <begin position="142"/>
        <end position="168"/>
    </location>
</feature>